<dbReference type="InterPro" id="IPR044861">
    <property type="entry name" value="IPNS-like_FE2OG_OXY"/>
</dbReference>
<proteinExistence type="inferred from homology"/>
<sequence length="317" mass="36594">MSSENIKLPKIDFCDEDLKPGTLVWNQVKSQVHKALVEYGCFEASFDKIPIHLRKSIFEFSQEMLDLPLQTKLKNVSPLTKPFHGYVGQNPRIPLYESMGINDPNIPHKAEKFTQILWPQGNPTFCKIIQSYSKQLSQLDQTVRKMLLESLGVEKYMDEHMNSTYYNLRPIKYKAPQSSEAEVGLYTHTDKSIFSILHQNQVNGLQILTKDGQWINVEPTPETFIVMIGDSLYAWANGQVHVPYHRVMMKGNEARYSIALFSIPKAGYIIKAPHELVDEEHPLLFKPFDYHEYQAFYYTEEGQRCEHPLKAYCGVSV</sequence>
<dbReference type="EMBL" id="JACEIK010001881">
    <property type="protein sequence ID" value="MCD7472837.1"/>
    <property type="molecule type" value="Genomic_DNA"/>
</dbReference>
<keyword evidence="1 4" id="KW-0479">Metal-binding</keyword>
<dbReference type="InterPro" id="IPR050231">
    <property type="entry name" value="Iron_ascorbate_oxido_reductase"/>
</dbReference>
<keyword evidence="4" id="KW-0560">Oxidoreductase</keyword>
<dbReference type="Proteomes" id="UP000823775">
    <property type="component" value="Unassembled WGS sequence"/>
</dbReference>
<comment type="similarity">
    <text evidence="4">Belongs to the iron/ascorbate-dependent oxidoreductase family.</text>
</comment>
<feature type="domain" description="Fe2OG dioxygenase" evidence="5">
    <location>
        <begin position="147"/>
        <end position="264"/>
    </location>
</feature>
<reference evidence="6 7" key="1">
    <citation type="journal article" date="2021" name="BMC Genomics">
        <title>Datura genome reveals duplications of psychoactive alkaloid biosynthetic genes and high mutation rate following tissue culture.</title>
        <authorList>
            <person name="Rajewski A."/>
            <person name="Carter-House D."/>
            <person name="Stajich J."/>
            <person name="Litt A."/>
        </authorList>
    </citation>
    <scope>NUCLEOTIDE SEQUENCE [LARGE SCALE GENOMIC DNA]</scope>
    <source>
        <strain evidence="6">AR-01</strain>
    </source>
</reference>
<dbReference type="Pfam" id="PF03171">
    <property type="entry name" value="2OG-FeII_Oxy"/>
    <property type="match status" value="1"/>
</dbReference>
<evidence type="ECO:0000256" key="4">
    <source>
        <dbReference type="RuleBase" id="RU003682"/>
    </source>
</evidence>
<evidence type="ECO:0000256" key="1">
    <source>
        <dbReference type="ARBA" id="ARBA00022723"/>
    </source>
</evidence>
<name>A0ABS8TMU9_DATST</name>
<keyword evidence="2" id="KW-0847">Vitamin C</keyword>
<dbReference type="InterPro" id="IPR027443">
    <property type="entry name" value="IPNS-like_sf"/>
</dbReference>
<evidence type="ECO:0000313" key="6">
    <source>
        <dbReference type="EMBL" id="MCD7472837.1"/>
    </source>
</evidence>
<dbReference type="PROSITE" id="PS51471">
    <property type="entry name" value="FE2OG_OXY"/>
    <property type="match status" value="1"/>
</dbReference>
<accession>A0ABS8TMU9</accession>
<evidence type="ECO:0000259" key="5">
    <source>
        <dbReference type="PROSITE" id="PS51471"/>
    </source>
</evidence>
<dbReference type="SUPFAM" id="SSF51197">
    <property type="entry name" value="Clavaminate synthase-like"/>
    <property type="match status" value="1"/>
</dbReference>
<evidence type="ECO:0000256" key="2">
    <source>
        <dbReference type="ARBA" id="ARBA00022896"/>
    </source>
</evidence>
<organism evidence="6 7">
    <name type="scientific">Datura stramonium</name>
    <name type="common">Jimsonweed</name>
    <name type="synonym">Common thornapple</name>
    <dbReference type="NCBI Taxonomy" id="4076"/>
    <lineage>
        <taxon>Eukaryota</taxon>
        <taxon>Viridiplantae</taxon>
        <taxon>Streptophyta</taxon>
        <taxon>Embryophyta</taxon>
        <taxon>Tracheophyta</taxon>
        <taxon>Spermatophyta</taxon>
        <taxon>Magnoliopsida</taxon>
        <taxon>eudicotyledons</taxon>
        <taxon>Gunneridae</taxon>
        <taxon>Pentapetalae</taxon>
        <taxon>asterids</taxon>
        <taxon>lamiids</taxon>
        <taxon>Solanales</taxon>
        <taxon>Solanaceae</taxon>
        <taxon>Solanoideae</taxon>
        <taxon>Datureae</taxon>
        <taxon>Datura</taxon>
    </lineage>
</organism>
<comment type="caution">
    <text evidence="6">The sequence shown here is derived from an EMBL/GenBank/DDBJ whole genome shotgun (WGS) entry which is preliminary data.</text>
</comment>
<dbReference type="InterPro" id="IPR005123">
    <property type="entry name" value="Oxoglu/Fe-dep_dioxygenase_dom"/>
</dbReference>
<evidence type="ECO:0000256" key="3">
    <source>
        <dbReference type="ARBA" id="ARBA00023004"/>
    </source>
</evidence>
<dbReference type="Gene3D" id="2.60.120.330">
    <property type="entry name" value="B-lactam Antibiotic, Isopenicillin N Synthase, Chain"/>
    <property type="match status" value="1"/>
</dbReference>
<keyword evidence="7" id="KW-1185">Reference proteome</keyword>
<dbReference type="InterPro" id="IPR026992">
    <property type="entry name" value="DIOX_N"/>
</dbReference>
<protein>
    <recommendedName>
        <fullName evidence="5">Fe2OG dioxygenase domain-containing protein</fullName>
    </recommendedName>
</protein>
<keyword evidence="3 4" id="KW-0408">Iron</keyword>
<gene>
    <name evidence="6" type="ORF">HAX54_014234</name>
</gene>
<dbReference type="PANTHER" id="PTHR47990">
    <property type="entry name" value="2-OXOGLUTARATE (2OG) AND FE(II)-DEPENDENT OXYGENASE SUPERFAMILY PROTEIN-RELATED"/>
    <property type="match status" value="1"/>
</dbReference>
<evidence type="ECO:0000313" key="7">
    <source>
        <dbReference type="Proteomes" id="UP000823775"/>
    </source>
</evidence>
<dbReference type="Pfam" id="PF14226">
    <property type="entry name" value="DIOX_N"/>
    <property type="match status" value="1"/>
</dbReference>